<reference evidence="5 6" key="1">
    <citation type="submission" date="2018-06" db="EMBL/GenBank/DDBJ databases">
        <title>Genomic Encyclopedia of Type Strains, Phase IV (KMG-IV): sequencing the most valuable type-strain genomes for metagenomic binning, comparative biology and taxonomic classification.</title>
        <authorList>
            <person name="Goeker M."/>
        </authorList>
    </citation>
    <scope>NUCLEOTIDE SEQUENCE [LARGE SCALE GENOMIC DNA]</scope>
    <source>
        <strain evidence="5 6">DSM 24032</strain>
    </source>
</reference>
<dbReference type="InterPro" id="IPR006143">
    <property type="entry name" value="RND_pump_MFP"/>
</dbReference>
<accession>A0A395JIV7</accession>
<dbReference type="EMBL" id="QNRT01000002">
    <property type="protein sequence ID" value="RBP50716.1"/>
    <property type="molecule type" value="Genomic_DNA"/>
</dbReference>
<evidence type="ECO:0000313" key="6">
    <source>
        <dbReference type="Proteomes" id="UP000253083"/>
    </source>
</evidence>
<evidence type="ECO:0000259" key="4">
    <source>
        <dbReference type="Pfam" id="PF25989"/>
    </source>
</evidence>
<sequence>MDQSTMMYEDTDNVIEAPLPKWFHNRRLLAGFAFLVLASIGLAGYLLFGVSKVEATVDDAERSGPPPAPVAIAKAKMIDMAPHTVLPGTVISVRDAVIASETSGKILEIAKVGELLEANGNIATIDATDAKQMVAQRSAELARLQSLLTYHTDYFNRVELANNKLGVSEIGIAELRSNRDTARADVARAESALQAAQNSLDRTTIRAPFPGAVVSQSIQQGEYAQTGSPVVRLVDTINLEVSAQVPAALVQPLAPGTMLEITSLGRTFKAPLRALVPVGDSVSRTMELRVSLKDSGLLVGSPVRVSLPSAAPRSVVAIPRDAVILRTGAQYVYVVEEGVASKRDVELGYAERDMIEVIGEVSANDVVIIRGGERLRDGQEVSFQAVIPSASEAISSLGSPLQ</sequence>
<comment type="similarity">
    <text evidence="1">Belongs to the membrane fusion protein (MFP) (TC 8.A.1) family.</text>
</comment>
<dbReference type="Gene3D" id="1.10.287.470">
    <property type="entry name" value="Helix hairpin bin"/>
    <property type="match status" value="1"/>
</dbReference>
<dbReference type="InterPro" id="IPR058637">
    <property type="entry name" value="YknX-like_C"/>
</dbReference>
<proteinExistence type="inferred from homology"/>
<feature type="coiled-coil region" evidence="2">
    <location>
        <begin position="172"/>
        <end position="206"/>
    </location>
</feature>
<dbReference type="InParanoid" id="A0A395JIV7"/>
<keyword evidence="3" id="KW-0472">Membrane</keyword>
<dbReference type="Pfam" id="PF25989">
    <property type="entry name" value="YknX_C"/>
    <property type="match status" value="1"/>
</dbReference>
<evidence type="ECO:0000313" key="5">
    <source>
        <dbReference type="EMBL" id="RBP50716.1"/>
    </source>
</evidence>
<dbReference type="PANTHER" id="PTHR30469:SF15">
    <property type="entry name" value="HLYD FAMILY OF SECRETION PROTEINS"/>
    <property type="match status" value="1"/>
</dbReference>
<dbReference type="SUPFAM" id="SSF111369">
    <property type="entry name" value="HlyD-like secretion proteins"/>
    <property type="match status" value="1"/>
</dbReference>
<keyword evidence="3" id="KW-1133">Transmembrane helix</keyword>
<dbReference type="PANTHER" id="PTHR30469">
    <property type="entry name" value="MULTIDRUG RESISTANCE PROTEIN MDTA"/>
    <property type="match status" value="1"/>
</dbReference>
<dbReference type="AlphaFoldDB" id="A0A395JIV7"/>
<dbReference type="Gene3D" id="2.40.420.20">
    <property type="match status" value="1"/>
</dbReference>
<keyword evidence="2" id="KW-0175">Coiled coil</keyword>
<dbReference type="Gene3D" id="2.40.50.100">
    <property type="match status" value="1"/>
</dbReference>
<protein>
    <submittedName>
        <fullName evidence="5">RND family efflux transporter MFP subunit</fullName>
    </submittedName>
</protein>
<dbReference type="RefSeq" id="WP_113953554.1">
    <property type="nucleotide sequence ID" value="NZ_QNRT01000002.1"/>
</dbReference>
<keyword evidence="3" id="KW-0812">Transmembrane</keyword>
<dbReference type="NCBIfam" id="TIGR01730">
    <property type="entry name" value="RND_mfp"/>
    <property type="match status" value="1"/>
</dbReference>
<name>A0A395JIV7_9GAMM</name>
<evidence type="ECO:0000256" key="3">
    <source>
        <dbReference type="SAM" id="Phobius"/>
    </source>
</evidence>
<keyword evidence="6" id="KW-1185">Reference proteome</keyword>
<dbReference type="GO" id="GO:1990281">
    <property type="term" value="C:efflux pump complex"/>
    <property type="evidence" value="ECO:0007669"/>
    <property type="project" value="TreeGrafter"/>
</dbReference>
<dbReference type="Gene3D" id="2.40.30.170">
    <property type="match status" value="1"/>
</dbReference>
<dbReference type="Proteomes" id="UP000253083">
    <property type="component" value="Unassembled WGS sequence"/>
</dbReference>
<feature type="domain" description="YknX-like C-terminal permuted SH3-like" evidence="4">
    <location>
        <begin position="315"/>
        <end position="382"/>
    </location>
</feature>
<dbReference type="GO" id="GO:0015562">
    <property type="term" value="F:efflux transmembrane transporter activity"/>
    <property type="evidence" value="ECO:0007669"/>
    <property type="project" value="TreeGrafter"/>
</dbReference>
<comment type="caution">
    <text evidence="5">The sequence shown here is derived from an EMBL/GenBank/DDBJ whole genome shotgun (WGS) entry which is preliminary data.</text>
</comment>
<feature type="transmembrane region" description="Helical" evidence="3">
    <location>
        <begin position="28"/>
        <end position="48"/>
    </location>
</feature>
<gene>
    <name evidence="5" type="ORF">DFR28_102127</name>
</gene>
<evidence type="ECO:0000256" key="2">
    <source>
        <dbReference type="SAM" id="Coils"/>
    </source>
</evidence>
<organism evidence="5 6">
    <name type="scientific">Arenicella xantha</name>
    <dbReference type="NCBI Taxonomy" id="644221"/>
    <lineage>
        <taxon>Bacteria</taxon>
        <taxon>Pseudomonadati</taxon>
        <taxon>Pseudomonadota</taxon>
        <taxon>Gammaproteobacteria</taxon>
        <taxon>Arenicellales</taxon>
        <taxon>Arenicellaceae</taxon>
        <taxon>Arenicella</taxon>
    </lineage>
</organism>
<evidence type="ECO:0000256" key="1">
    <source>
        <dbReference type="ARBA" id="ARBA00009477"/>
    </source>
</evidence>
<dbReference type="OrthoDB" id="5730196at2"/>